<evidence type="ECO:0000313" key="4">
    <source>
        <dbReference type="Proteomes" id="UP000623467"/>
    </source>
</evidence>
<dbReference type="InterPro" id="IPR016197">
    <property type="entry name" value="Chromo-like_dom_sf"/>
</dbReference>
<feature type="compositionally biased region" description="Polar residues" evidence="1">
    <location>
        <begin position="315"/>
        <end position="326"/>
    </location>
</feature>
<feature type="compositionally biased region" description="Pro residues" evidence="1">
    <location>
        <begin position="276"/>
        <end position="288"/>
    </location>
</feature>
<dbReference type="GO" id="GO:0006338">
    <property type="term" value="P:chromatin remodeling"/>
    <property type="evidence" value="ECO:0007669"/>
    <property type="project" value="UniProtKB-ARBA"/>
</dbReference>
<organism evidence="3 4">
    <name type="scientific">Mycena sanguinolenta</name>
    <dbReference type="NCBI Taxonomy" id="230812"/>
    <lineage>
        <taxon>Eukaryota</taxon>
        <taxon>Fungi</taxon>
        <taxon>Dikarya</taxon>
        <taxon>Basidiomycota</taxon>
        <taxon>Agaricomycotina</taxon>
        <taxon>Agaricomycetes</taxon>
        <taxon>Agaricomycetidae</taxon>
        <taxon>Agaricales</taxon>
        <taxon>Marasmiineae</taxon>
        <taxon>Mycenaceae</taxon>
        <taxon>Mycena</taxon>
    </lineage>
</organism>
<dbReference type="PROSITE" id="PS50013">
    <property type="entry name" value="CHROMO_2"/>
    <property type="match status" value="1"/>
</dbReference>
<feature type="compositionally biased region" description="Low complexity" evidence="1">
    <location>
        <begin position="398"/>
        <end position="421"/>
    </location>
</feature>
<protein>
    <submittedName>
        <fullName evidence="3">Chromo domain-containing protein</fullName>
    </submittedName>
</protein>
<feature type="compositionally biased region" description="Pro residues" evidence="1">
    <location>
        <begin position="450"/>
        <end position="460"/>
    </location>
</feature>
<evidence type="ECO:0000313" key="3">
    <source>
        <dbReference type="EMBL" id="KAF7339742.1"/>
    </source>
</evidence>
<dbReference type="Gene3D" id="2.40.50.40">
    <property type="match status" value="1"/>
</dbReference>
<accession>A0A8H6XFU1</accession>
<name>A0A8H6XFU1_9AGAR</name>
<dbReference type="AlphaFoldDB" id="A0A8H6XFU1"/>
<dbReference type="Pfam" id="PF00385">
    <property type="entry name" value="Chromo"/>
    <property type="match status" value="1"/>
</dbReference>
<evidence type="ECO:0000259" key="2">
    <source>
        <dbReference type="PROSITE" id="PS50013"/>
    </source>
</evidence>
<dbReference type="InterPro" id="IPR023780">
    <property type="entry name" value="Chromo_domain"/>
</dbReference>
<dbReference type="InterPro" id="IPR000953">
    <property type="entry name" value="Chromo/chromo_shadow_dom"/>
</dbReference>
<comment type="caution">
    <text evidence="3">The sequence shown here is derived from an EMBL/GenBank/DDBJ whole genome shotgun (WGS) entry which is preliminary data.</text>
</comment>
<dbReference type="SUPFAM" id="SSF54160">
    <property type="entry name" value="Chromo domain-like"/>
    <property type="match status" value="1"/>
</dbReference>
<reference evidence="3" key="1">
    <citation type="submission" date="2020-05" db="EMBL/GenBank/DDBJ databases">
        <title>Mycena genomes resolve the evolution of fungal bioluminescence.</title>
        <authorList>
            <person name="Tsai I.J."/>
        </authorList>
    </citation>
    <scope>NUCLEOTIDE SEQUENCE</scope>
    <source>
        <strain evidence="3">160909Yilan</strain>
    </source>
</reference>
<dbReference type="OrthoDB" id="433924at2759"/>
<feature type="compositionally biased region" description="Polar residues" evidence="1">
    <location>
        <begin position="386"/>
        <end position="397"/>
    </location>
</feature>
<evidence type="ECO:0000256" key="1">
    <source>
        <dbReference type="SAM" id="MobiDB-lite"/>
    </source>
</evidence>
<dbReference type="SMART" id="SM00298">
    <property type="entry name" value="CHROMO"/>
    <property type="match status" value="1"/>
</dbReference>
<feature type="region of interest" description="Disordered" evidence="1">
    <location>
        <begin position="127"/>
        <end position="492"/>
    </location>
</feature>
<dbReference type="Proteomes" id="UP000623467">
    <property type="component" value="Unassembled WGS sequence"/>
</dbReference>
<feature type="compositionally biased region" description="Polar residues" evidence="1">
    <location>
        <begin position="345"/>
        <end position="370"/>
    </location>
</feature>
<feature type="compositionally biased region" description="Polar residues" evidence="1">
    <location>
        <begin position="167"/>
        <end position="179"/>
    </location>
</feature>
<feature type="domain" description="Chromo" evidence="2">
    <location>
        <begin position="42"/>
        <end position="105"/>
    </location>
</feature>
<feature type="compositionally biased region" description="Pro residues" evidence="1">
    <location>
        <begin position="186"/>
        <end position="195"/>
    </location>
</feature>
<feature type="region of interest" description="Disordered" evidence="1">
    <location>
        <begin position="510"/>
        <end position="601"/>
    </location>
</feature>
<dbReference type="EMBL" id="JACAZH010000031">
    <property type="protein sequence ID" value="KAF7339742.1"/>
    <property type="molecule type" value="Genomic_DNA"/>
</dbReference>
<feature type="compositionally biased region" description="Polar residues" evidence="1">
    <location>
        <begin position="583"/>
        <end position="601"/>
    </location>
</feature>
<keyword evidence="4" id="KW-1185">Reference proteome</keyword>
<proteinExistence type="predicted"/>
<dbReference type="PRINTS" id="PR01217">
    <property type="entry name" value="PRICHEXTENSN"/>
</dbReference>
<sequence length="1162" mass="128724">MAKGKGKRKREETDEEEPQEAGKGKGKGKRKREETPEEEEGYQVEVITAARVADVNLDDPWEYYVKWGGYDSSEDSWQPAENVAACKRLLDSFWNEVGVDNEDYEQGYTVTASEKWIRKERKRFKIDYDQIKEEERKQQERKERKKEKELNAKKAAKKEKLEKQKSRSASASHVRQNSQSSVSSYPAPPPASAPPPKKKAKLFVPSPEESDDDKPLAQLKKPSPQKKRKSPPKTGDDEKAKVQKTQGKTSASASTSSIKFKNFEPSNEGKKSAPPSRAPSSPPKPVRPSSPKNESNSKGKNPPSRPPTPEAAHLFSSSPSPATSPEITLKSLVEKPTRKPPARSISDSTHSRPQISINTKLPAPSSTISSVAPKAAAHPLPPPKPQTSSSIPPQRTVSLNPPSGSSGSGPPLLSGTPKLPSATPVFAAKPNKPPTPIIPSVKPTPTIPAAKPPSALPPPQRTASSSRGQGMPPPTPAAGSGSGIATKQRLGQNVTDLVIPRKSILAGMKIPKKKDSVTTPAVASGTTPRVTAAPPPKPPPRPEMDPLFDSPDDFNQVESPVDMLSEPNEQTILLPALSRRRPQPSSTSATPTDNSPSQVNTFLQSAMPPQLAAPLAPTVDSRDGPTSVRTLSSKPKIISSLRPIPKKWKWSGKLLMDVTDIKDEPSRTDHLCNVVLNELFPPTVEGPQINIMMTPVVESLHLLSFHDLVDMSEFLKTSGVRMDSAQPLQQLARLGPSTDKDAEPLKILARYMTKKNFVSLVPTYLDGDLVGHLLLFPPVMDVLRRMLKVPEDMVRSSSFIVALLPWKPLSQEARRPFGLLPPPSTKPRMPSEADWKKNMTKTQYQLGLRILKFPLDLHTWLSRSPKTYCIWPSEERKEDRDREIGYLTSILKECGAKRVDFKADLRAIFVHVGGLKRLREMPRLVERRSQLRGIHFYTFGTHETLHPEHWGIREIYPLGGVVTFTASALYEDPWGVVDKIKIINKHPLFTCYILPTVIGMAAKLCSPEEDPLAAFTRDEFVFDRLLKAIDDGELSVLRAPPLEQNATRTTDPATEWLREHWINRPLSSRHMLEFCLSAFSAKYSNIPKAEWTAAVEAEISEDLGLMQMQPNIMKQYRRYVVIKAETDKHVAADKDGFEWLASSDFSFHDEFPVQTLKTSCTA</sequence>
<feature type="region of interest" description="Disordered" evidence="1">
    <location>
        <begin position="1"/>
        <end position="43"/>
    </location>
</feature>
<dbReference type="CDD" id="cd18968">
    <property type="entry name" value="chromodomain"/>
    <property type="match status" value="1"/>
</dbReference>
<feature type="compositionally biased region" description="Basic and acidic residues" evidence="1">
    <location>
        <begin position="127"/>
        <end position="165"/>
    </location>
</feature>
<gene>
    <name evidence="3" type="ORF">MSAN_02189700</name>
</gene>